<comment type="caution">
    <text evidence="2">The sequence shown here is derived from an EMBL/GenBank/DDBJ whole genome shotgun (WGS) entry which is preliminary data.</text>
</comment>
<dbReference type="EMBL" id="JANEYF010000904">
    <property type="protein sequence ID" value="KAJ8967039.1"/>
    <property type="molecule type" value="Genomic_DNA"/>
</dbReference>
<dbReference type="PANTHER" id="PTHR21178:SF8">
    <property type="entry name" value="CILIA- AND FLAGELLA-ASSOCIATED PROTEIN 61"/>
    <property type="match status" value="1"/>
</dbReference>
<dbReference type="PANTHER" id="PTHR21178">
    <property type="entry name" value="CILIA- AND FLAGELLA-ASSOCIATED PROTEIN 61"/>
    <property type="match status" value="1"/>
</dbReference>
<proteinExistence type="predicted"/>
<evidence type="ECO:0000313" key="3">
    <source>
        <dbReference type="Proteomes" id="UP001162156"/>
    </source>
</evidence>
<evidence type="ECO:0000259" key="1">
    <source>
        <dbReference type="Pfam" id="PF23150"/>
    </source>
</evidence>
<sequence length="262" mass="30953">MISLRTYVNVCQGKLTKIDRRDQYIVVNDNSFLPYDYLFFMTGEQFRKPEKGNRTPFAEDPDNVFVINHGIDANNALRSTNSLKARWNIHLERGDSLVPLYEKPIMRYCRLPGGLYYLSINKPGRVIPLETAISVENYPIDIYNIYCLWGKHEKLLNNLQLRFEMVLITDFFEYFKEPWVYAIYHNRFEALLDELNILMTSTVGHDGFSLITEVIELYKKNKWKKKVLEFIQDNMDHLPMYAHPLVIKAMLEGFNKSPMFTR</sequence>
<dbReference type="InterPro" id="IPR056299">
    <property type="entry name" value="CFAP61_dimer"/>
</dbReference>
<reference evidence="2" key="1">
    <citation type="journal article" date="2023" name="Insect Mol. Biol.">
        <title>Genome sequencing provides insights into the evolution of gene families encoding plant cell wall-degrading enzymes in longhorned beetles.</title>
        <authorList>
            <person name="Shin N.R."/>
            <person name="Okamura Y."/>
            <person name="Kirsch R."/>
            <person name="Pauchet Y."/>
        </authorList>
    </citation>
    <scope>NUCLEOTIDE SEQUENCE</scope>
    <source>
        <strain evidence="2">RBIC_L_NR</strain>
    </source>
</reference>
<name>A0AAV8ZN74_9CUCU</name>
<dbReference type="Pfam" id="PF23150">
    <property type="entry name" value="CFAP61_dimer"/>
    <property type="match status" value="1"/>
</dbReference>
<dbReference type="Proteomes" id="UP001162156">
    <property type="component" value="Unassembled WGS sequence"/>
</dbReference>
<feature type="domain" description="CFAP61 dimerisation" evidence="1">
    <location>
        <begin position="135"/>
        <end position="183"/>
    </location>
</feature>
<organism evidence="2 3">
    <name type="scientific">Rhamnusium bicolor</name>
    <dbReference type="NCBI Taxonomy" id="1586634"/>
    <lineage>
        <taxon>Eukaryota</taxon>
        <taxon>Metazoa</taxon>
        <taxon>Ecdysozoa</taxon>
        <taxon>Arthropoda</taxon>
        <taxon>Hexapoda</taxon>
        <taxon>Insecta</taxon>
        <taxon>Pterygota</taxon>
        <taxon>Neoptera</taxon>
        <taxon>Endopterygota</taxon>
        <taxon>Coleoptera</taxon>
        <taxon>Polyphaga</taxon>
        <taxon>Cucujiformia</taxon>
        <taxon>Chrysomeloidea</taxon>
        <taxon>Cerambycidae</taxon>
        <taxon>Lepturinae</taxon>
        <taxon>Rhagiini</taxon>
        <taxon>Rhamnusium</taxon>
    </lineage>
</organism>
<dbReference type="InterPro" id="IPR038884">
    <property type="entry name" value="CFAP61"/>
</dbReference>
<dbReference type="AlphaFoldDB" id="A0AAV8ZN74"/>
<protein>
    <recommendedName>
        <fullName evidence="1">CFAP61 dimerisation domain-containing protein</fullName>
    </recommendedName>
</protein>
<keyword evidence="3" id="KW-1185">Reference proteome</keyword>
<accession>A0AAV8ZN74</accession>
<evidence type="ECO:0000313" key="2">
    <source>
        <dbReference type="EMBL" id="KAJ8967039.1"/>
    </source>
</evidence>
<gene>
    <name evidence="2" type="ORF">NQ314_003156</name>
</gene>